<reference evidence="1" key="1">
    <citation type="submission" date="2022-04" db="EMBL/GenBank/DDBJ databases">
        <title>Genome of the entomopathogenic fungus Entomophthora muscae.</title>
        <authorList>
            <person name="Elya C."/>
            <person name="Lovett B.R."/>
            <person name="Lee E."/>
            <person name="Macias A.M."/>
            <person name="Hajek A.E."/>
            <person name="De Bivort B.L."/>
            <person name="Kasson M.T."/>
            <person name="De Fine Licht H.H."/>
            <person name="Stajich J.E."/>
        </authorList>
    </citation>
    <scope>NUCLEOTIDE SEQUENCE</scope>
    <source>
        <strain evidence="1">Berkeley</strain>
    </source>
</reference>
<name>A0ACC2TJU5_9FUNG</name>
<gene>
    <name evidence="1" type="ORF">DSO57_1002302</name>
</gene>
<evidence type="ECO:0000313" key="2">
    <source>
        <dbReference type="Proteomes" id="UP001165960"/>
    </source>
</evidence>
<proteinExistence type="predicted"/>
<dbReference type="Proteomes" id="UP001165960">
    <property type="component" value="Unassembled WGS sequence"/>
</dbReference>
<protein>
    <submittedName>
        <fullName evidence="1">Uncharacterized protein</fullName>
    </submittedName>
</protein>
<dbReference type="EMBL" id="QTSX02002845">
    <property type="protein sequence ID" value="KAJ9074872.1"/>
    <property type="molecule type" value="Genomic_DNA"/>
</dbReference>
<evidence type="ECO:0000313" key="1">
    <source>
        <dbReference type="EMBL" id="KAJ9074872.1"/>
    </source>
</evidence>
<comment type="caution">
    <text evidence="1">The sequence shown here is derived from an EMBL/GenBank/DDBJ whole genome shotgun (WGS) entry which is preliminary data.</text>
</comment>
<organism evidence="1 2">
    <name type="scientific">Entomophthora muscae</name>
    <dbReference type="NCBI Taxonomy" id="34485"/>
    <lineage>
        <taxon>Eukaryota</taxon>
        <taxon>Fungi</taxon>
        <taxon>Fungi incertae sedis</taxon>
        <taxon>Zoopagomycota</taxon>
        <taxon>Entomophthoromycotina</taxon>
        <taxon>Entomophthoromycetes</taxon>
        <taxon>Entomophthorales</taxon>
        <taxon>Entomophthoraceae</taxon>
        <taxon>Entomophthora</taxon>
    </lineage>
</organism>
<sequence length="179" mass="20599">MQGAQIVMDSPEATMHLRICRPTLPLQENLALAREFLEDCELKEVVLATRYTLLMAPSKGFLAAKLRKTECRLSLNTLIPPVILPTPIARPTRRSRHARITSKPCSTTNLHSHVFLLRKKLDAMRRQTIINVESVVPDIFRRHMRNLNFDHILDHGFDDQQLTLRFSLTPPLLSELLQF</sequence>
<keyword evidence="2" id="KW-1185">Reference proteome</keyword>
<accession>A0ACC2TJU5</accession>